<proteinExistence type="predicted"/>
<accession>A0ACC0WFF6</accession>
<gene>
    <name evidence="1" type="ORF">PsorP6_016946</name>
</gene>
<comment type="caution">
    <text evidence="1">The sequence shown here is derived from an EMBL/GenBank/DDBJ whole genome shotgun (WGS) entry which is preliminary data.</text>
</comment>
<evidence type="ECO:0000313" key="2">
    <source>
        <dbReference type="Proteomes" id="UP001163321"/>
    </source>
</evidence>
<dbReference type="EMBL" id="CM047581">
    <property type="protein sequence ID" value="KAI9916668.1"/>
    <property type="molecule type" value="Genomic_DNA"/>
</dbReference>
<keyword evidence="2" id="KW-1185">Reference proteome</keyword>
<name>A0ACC0WFF6_9STRA</name>
<evidence type="ECO:0000313" key="1">
    <source>
        <dbReference type="EMBL" id="KAI9916668.1"/>
    </source>
</evidence>
<protein>
    <submittedName>
        <fullName evidence="1">Uncharacterized protein</fullName>
    </submittedName>
</protein>
<sequence length="342" mass="38138">MPLQAAAAAQLQAMRHSLESLLSMLTVYQSSKQRVEYSALVDVCFTCSVQDAVTCSQAAVLKLLLAEHLQAQCSLLLSERLSREEERLAEASRLGLAVDHLMLQRMEPLSREKVATILSDDAQVARKCLNYDVVNHAAAAACVSDILRGVIDRAIEEDMLTPGGWSVSPQYPTKEPVHSRRKKKRKKAKMKANMALETVYTTELERKGSSKSDHVTSPWQRPGGKKPTKTLSCHVSDEYETGARRGVTLDSESLPFHHDLSIVDGQSTREHDASVSYFSTLDSAELPHRPCHLRLHCPHQHSLLDRLSLCTRYFDHVLVLFQLVLRSPRLNALGDTGVYLAM</sequence>
<organism evidence="1 2">
    <name type="scientific">Peronosclerospora sorghi</name>
    <dbReference type="NCBI Taxonomy" id="230839"/>
    <lineage>
        <taxon>Eukaryota</taxon>
        <taxon>Sar</taxon>
        <taxon>Stramenopiles</taxon>
        <taxon>Oomycota</taxon>
        <taxon>Peronosporomycetes</taxon>
        <taxon>Peronosporales</taxon>
        <taxon>Peronosporaceae</taxon>
        <taxon>Peronosclerospora</taxon>
    </lineage>
</organism>
<dbReference type="Proteomes" id="UP001163321">
    <property type="component" value="Chromosome 2"/>
</dbReference>
<reference evidence="1 2" key="1">
    <citation type="journal article" date="2022" name="bioRxiv">
        <title>The genome of the oomycete Peronosclerospora sorghi, a cosmopolitan pathogen of maize and sorghum, is inflated with dispersed pseudogenes.</title>
        <authorList>
            <person name="Fletcher K."/>
            <person name="Martin F."/>
            <person name="Isakeit T."/>
            <person name="Cavanaugh K."/>
            <person name="Magill C."/>
            <person name="Michelmore R."/>
        </authorList>
    </citation>
    <scope>NUCLEOTIDE SEQUENCE [LARGE SCALE GENOMIC DNA]</scope>
    <source>
        <strain evidence="1">P6</strain>
    </source>
</reference>